<proteinExistence type="predicted"/>
<comment type="caution">
    <text evidence="3">The sequence shown here is derived from an EMBL/GenBank/DDBJ whole genome shotgun (WGS) entry which is preliminary data.</text>
</comment>
<keyword evidence="4" id="KW-1185">Reference proteome</keyword>
<dbReference type="PANTHER" id="PTHR21844">
    <property type="entry name" value="AKT1 SUBSTRATE 1 PROTEIN"/>
    <property type="match status" value="1"/>
</dbReference>
<keyword evidence="1" id="KW-0175">Coiled coil</keyword>
<dbReference type="EMBL" id="CAHIKZ030001528">
    <property type="protein sequence ID" value="CAE1267164.1"/>
    <property type="molecule type" value="Genomic_DNA"/>
</dbReference>
<organism evidence="3 4">
    <name type="scientific">Acanthosepion pharaonis</name>
    <name type="common">Pharaoh cuttlefish</name>
    <name type="synonym">Sepia pharaonis</name>
    <dbReference type="NCBI Taxonomy" id="158019"/>
    <lineage>
        <taxon>Eukaryota</taxon>
        <taxon>Metazoa</taxon>
        <taxon>Spiralia</taxon>
        <taxon>Lophotrochozoa</taxon>
        <taxon>Mollusca</taxon>
        <taxon>Cephalopoda</taxon>
        <taxon>Coleoidea</taxon>
        <taxon>Decapodiformes</taxon>
        <taxon>Sepiida</taxon>
        <taxon>Sepiina</taxon>
        <taxon>Sepiidae</taxon>
        <taxon>Acanthosepion</taxon>
    </lineage>
</organism>
<gene>
    <name evidence="3" type="ORF">SPHA_35488</name>
</gene>
<dbReference type="GO" id="GO:0048011">
    <property type="term" value="P:neurotrophin TRK receptor signaling pathway"/>
    <property type="evidence" value="ECO:0007669"/>
    <property type="project" value="InterPro"/>
</dbReference>
<evidence type="ECO:0000313" key="3">
    <source>
        <dbReference type="EMBL" id="CAE1267164.1"/>
    </source>
</evidence>
<dbReference type="GO" id="GO:0005737">
    <property type="term" value="C:cytoplasm"/>
    <property type="evidence" value="ECO:0007669"/>
    <property type="project" value="TreeGrafter"/>
</dbReference>
<dbReference type="AlphaFoldDB" id="A0A812CGB8"/>
<feature type="region of interest" description="Disordered" evidence="2">
    <location>
        <begin position="113"/>
        <end position="136"/>
    </location>
</feature>
<sequence length="549" mass="61005">MAKSRLTSESHSITTLQGSTHSTLCYCLPSETPAHSCSFQHSCSLQLTPAASSTPAPLPAHSCSFQHSYRFQLTPAASSTPAVSSSPLRRSTDVPLPIPAPADDLIQCPLTSSAFKRPDTAPNKRPLRRGGGGSSRRALGRDYFTTADIVELQQAMKMLLVSCRCLNVQIRVKGDVLEENYADCPKELPSSKFDCLPESALEGPISLSHTFFLHKKIVKDWTVFHCRNCGIVTHAVRNEQTGDNQKILVGKEMEKDATVLERLRRSTAFSPAFQIVLNTDVPFTGTMPAPQYFESLQNQLSTLQTQMDTYMMEEENEMEERIRKYETQQKAMFEEVQERAKEDKKKLITMLLSVMDAINAEKEVEVDKSENSCASGYQSSELPSTPSEIKNDFHSKSESTGSEKQLLATTSGEFDLESDGMFYMSGDDRGDDSEPFYFSDDDDFALDSSTEVAFPSYPPKNTQKNLNKEMMISSSVPVNVPRINQAMFNSSAAEKDDFSPPPHDPQEMAASMRALAESLRKDEGFIFGDLPRPRLNTGDISITRPSRLL</sequence>
<dbReference type="PANTHER" id="PTHR21844:SF2">
    <property type="entry name" value="PROLINE-RICH AKT1 SUBSTRATE 1"/>
    <property type="match status" value="1"/>
</dbReference>
<name>A0A812CGB8_ACAPH</name>
<dbReference type="GO" id="GO:0032007">
    <property type="term" value="P:negative regulation of TOR signaling"/>
    <property type="evidence" value="ECO:0007669"/>
    <property type="project" value="InterPro"/>
</dbReference>
<protein>
    <submittedName>
        <fullName evidence="3">AKT1S1</fullName>
    </submittedName>
</protein>
<evidence type="ECO:0000313" key="4">
    <source>
        <dbReference type="Proteomes" id="UP000597762"/>
    </source>
</evidence>
<feature type="coiled-coil region" evidence="1">
    <location>
        <begin position="293"/>
        <end position="335"/>
    </location>
</feature>
<feature type="region of interest" description="Disordered" evidence="2">
    <location>
        <begin position="364"/>
        <end position="411"/>
    </location>
</feature>
<evidence type="ECO:0000256" key="2">
    <source>
        <dbReference type="SAM" id="MobiDB-lite"/>
    </source>
</evidence>
<dbReference type="InterPro" id="IPR026682">
    <property type="entry name" value="AKT1S1"/>
</dbReference>
<dbReference type="Pfam" id="PF15798">
    <property type="entry name" value="PRAS"/>
    <property type="match status" value="1"/>
</dbReference>
<feature type="compositionally biased region" description="Polar residues" evidence="2">
    <location>
        <begin position="371"/>
        <end position="388"/>
    </location>
</feature>
<dbReference type="OrthoDB" id="9992964at2759"/>
<dbReference type="Proteomes" id="UP000597762">
    <property type="component" value="Unassembled WGS sequence"/>
</dbReference>
<evidence type="ECO:0000256" key="1">
    <source>
        <dbReference type="SAM" id="Coils"/>
    </source>
</evidence>
<accession>A0A812CGB8</accession>
<feature type="compositionally biased region" description="Polar residues" evidence="2">
    <location>
        <begin position="398"/>
        <end position="411"/>
    </location>
</feature>
<reference evidence="3" key="1">
    <citation type="submission" date="2021-01" db="EMBL/GenBank/DDBJ databases">
        <authorList>
            <person name="Li R."/>
            <person name="Bekaert M."/>
        </authorList>
    </citation>
    <scope>NUCLEOTIDE SEQUENCE</scope>
    <source>
        <strain evidence="3">Farmed</strain>
    </source>
</reference>